<dbReference type="STRING" id="39495.SAMN02745111_02167"/>
<reference evidence="1 2" key="1">
    <citation type="submission" date="2017-02" db="EMBL/GenBank/DDBJ databases">
        <authorList>
            <person name="Peterson S.W."/>
        </authorList>
    </citation>
    <scope>NUCLEOTIDE SEQUENCE [LARGE SCALE GENOMIC DNA]</scope>
    <source>
        <strain evidence="1 2">ATCC 35992</strain>
    </source>
</reference>
<accession>A0A1T4W1M3</accession>
<gene>
    <name evidence="1" type="ORF">SAMN02745111_02167</name>
</gene>
<dbReference type="EMBL" id="FUXZ01000015">
    <property type="protein sequence ID" value="SKA71152.1"/>
    <property type="molecule type" value="Genomic_DNA"/>
</dbReference>
<dbReference type="Proteomes" id="UP000190814">
    <property type="component" value="Unassembled WGS sequence"/>
</dbReference>
<proteinExistence type="predicted"/>
<dbReference type="OrthoDB" id="2081823at2"/>
<keyword evidence="2" id="KW-1185">Reference proteome</keyword>
<protein>
    <submittedName>
        <fullName evidence="1">Uncharacterized protein</fullName>
    </submittedName>
</protein>
<evidence type="ECO:0000313" key="2">
    <source>
        <dbReference type="Proteomes" id="UP000190814"/>
    </source>
</evidence>
<name>A0A1T4W1M3_9FIRM</name>
<organism evidence="1 2">
    <name type="scientific">Eubacterium uniforme</name>
    <dbReference type="NCBI Taxonomy" id="39495"/>
    <lineage>
        <taxon>Bacteria</taxon>
        <taxon>Bacillati</taxon>
        <taxon>Bacillota</taxon>
        <taxon>Clostridia</taxon>
        <taxon>Eubacteriales</taxon>
        <taxon>Eubacteriaceae</taxon>
        <taxon>Eubacterium</taxon>
    </lineage>
</organism>
<evidence type="ECO:0000313" key="1">
    <source>
        <dbReference type="EMBL" id="SKA71152.1"/>
    </source>
</evidence>
<dbReference type="AlphaFoldDB" id="A0A1T4W1M3"/>
<sequence>MFLFSKLFHKDEKKKETEKKVDPNVVELPCGSFLYAGDDPIETGYEADIDWYEKTSDLYYQPVGVFIEVDTPGTKDASVGFERFIRRYEDRERIDYRVKLAVTEHYLGDKDSIVTDCGDTMSKEEFMEELKIEFISIYRSGKRVYHLDFPWVREGEDGVVVIYDENDEVTVLEETYYHKNFLSLIYPERVNEENKTN</sequence>
<dbReference type="RefSeq" id="WP_078766993.1">
    <property type="nucleotide sequence ID" value="NZ_FUXZ01000015.1"/>
</dbReference>